<reference evidence="1 2" key="1">
    <citation type="submission" date="2021-03" db="EMBL/GenBank/DDBJ databases">
        <title>Genomic Encyclopedia of Type Strains, Phase IV (KMG-IV): sequencing the most valuable type-strain genomes for metagenomic binning, comparative biology and taxonomic classification.</title>
        <authorList>
            <person name="Goeker M."/>
        </authorList>
    </citation>
    <scope>NUCLEOTIDE SEQUENCE [LARGE SCALE GENOMIC DNA]</scope>
    <source>
        <strain evidence="1 2">DSM 24950</strain>
    </source>
</reference>
<proteinExistence type="predicted"/>
<name>A0ABS4I4Q2_9BACL</name>
<protein>
    <submittedName>
        <fullName evidence="1">Uncharacterized protein</fullName>
    </submittedName>
</protein>
<organism evidence="1 2">
    <name type="scientific">Paenibacillus aceris</name>
    <dbReference type="NCBI Taxonomy" id="869555"/>
    <lineage>
        <taxon>Bacteria</taxon>
        <taxon>Bacillati</taxon>
        <taxon>Bacillota</taxon>
        <taxon>Bacilli</taxon>
        <taxon>Bacillales</taxon>
        <taxon>Paenibacillaceae</taxon>
        <taxon>Paenibacillus</taxon>
    </lineage>
</organism>
<comment type="caution">
    <text evidence="1">The sequence shown here is derived from an EMBL/GenBank/DDBJ whole genome shotgun (WGS) entry which is preliminary data.</text>
</comment>
<dbReference type="Proteomes" id="UP001519344">
    <property type="component" value="Unassembled WGS sequence"/>
</dbReference>
<sequence>MKSGDLEVCNTEENNLGGLHKFPYLYKIIALLLFEPW</sequence>
<accession>A0ABS4I4Q2</accession>
<evidence type="ECO:0000313" key="2">
    <source>
        <dbReference type="Proteomes" id="UP001519344"/>
    </source>
</evidence>
<evidence type="ECO:0000313" key="1">
    <source>
        <dbReference type="EMBL" id="MBP1965879.1"/>
    </source>
</evidence>
<keyword evidence="2" id="KW-1185">Reference proteome</keyword>
<gene>
    <name evidence="1" type="ORF">J2Z65_005124</name>
</gene>
<dbReference type="EMBL" id="JAGGKV010000017">
    <property type="protein sequence ID" value="MBP1965879.1"/>
    <property type="molecule type" value="Genomic_DNA"/>
</dbReference>